<sequence>MNRSDDVFMFMKKKLTGLQPNTDYKLVFDVELPSAYADNSVGIGGSPGSSVFLKAGASAVEPKKQLKDDFYEINIDKGSQSEGGRDAVLLGNIGAGEDVTDYKLITRSNTDDPLTARTNDKGELWLIVGTDSGYEGLTTLYYSSVKVTAK</sequence>
<evidence type="ECO:0008006" key="3">
    <source>
        <dbReference type="Google" id="ProtNLM"/>
    </source>
</evidence>
<accession>A0ABW5M6H4</accession>
<dbReference type="Proteomes" id="UP001597469">
    <property type="component" value="Unassembled WGS sequence"/>
</dbReference>
<reference evidence="2" key="1">
    <citation type="journal article" date="2019" name="Int. J. Syst. Evol. Microbiol.">
        <title>The Global Catalogue of Microorganisms (GCM) 10K type strain sequencing project: providing services to taxonomists for standard genome sequencing and annotation.</title>
        <authorList>
            <consortium name="The Broad Institute Genomics Platform"/>
            <consortium name="The Broad Institute Genome Sequencing Center for Infectious Disease"/>
            <person name="Wu L."/>
            <person name="Ma J."/>
        </authorList>
    </citation>
    <scope>NUCLEOTIDE SEQUENCE [LARGE SCALE GENOMIC DNA]</scope>
    <source>
        <strain evidence="2">KCTC 42805</strain>
    </source>
</reference>
<evidence type="ECO:0000313" key="2">
    <source>
        <dbReference type="Proteomes" id="UP001597469"/>
    </source>
</evidence>
<dbReference type="EMBL" id="JBHULN010000007">
    <property type="protein sequence ID" value="MFD2571716.1"/>
    <property type="molecule type" value="Genomic_DNA"/>
</dbReference>
<proteinExistence type="predicted"/>
<gene>
    <name evidence="1" type="ORF">ACFSUS_13810</name>
</gene>
<keyword evidence="2" id="KW-1185">Reference proteome</keyword>
<name>A0ABW5M6H4_9BACT</name>
<protein>
    <recommendedName>
        <fullName evidence="3">PLAT domain-containing protein</fullName>
    </recommendedName>
</protein>
<comment type="caution">
    <text evidence="1">The sequence shown here is derived from an EMBL/GenBank/DDBJ whole genome shotgun (WGS) entry which is preliminary data.</text>
</comment>
<organism evidence="1 2">
    <name type="scientific">Spirosoma soli</name>
    <dbReference type="NCBI Taxonomy" id="1770529"/>
    <lineage>
        <taxon>Bacteria</taxon>
        <taxon>Pseudomonadati</taxon>
        <taxon>Bacteroidota</taxon>
        <taxon>Cytophagia</taxon>
        <taxon>Cytophagales</taxon>
        <taxon>Cytophagaceae</taxon>
        <taxon>Spirosoma</taxon>
    </lineage>
</organism>
<evidence type="ECO:0000313" key="1">
    <source>
        <dbReference type="EMBL" id="MFD2571716.1"/>
    </source>
</evidence>